<gene>
    <name evidence="1" type="ORF">MLD38_037396</name>
</gene>
<organism evidence="1 2">
    <name type="scientific">Melastoma candidum</name>
    <dbReference type="NCBI Taxonomy" id="119954"/>
    <lineage>
        <taxon>Eukaryota</taxon>
        <taxon>Viridiplantae</taxon>
        <taxon>Streptophyta</taxon>
        <taxon>Embryophyta</taxon>
        <taxon>Tracheophyta</taxon>
        <taxon>Spermatophyta</taxon>
        <taxon>Magnoliopsida</taxon>
        <taxon>eudicotyledons</taxon>
        <taxon>Gunneridae</taxon>
        <taxon>Pentapetalae</taxon>
        <taxon>rosids</taxon>
        <taxon>malvids</taxon>
        <taxon>Myrtales</taxon>
        <taxon>Melastomataceae</taxon>
        <taxon>Melastomatoideae</taxon>
        <taxon>Melastomateae</taxon>
        <taxon>Melastoma</taxon>
    </lineage>
</organism>
<reference evidence="2" key="1">
    <citation type="journal article" date="2023" name="Front. Plant Sci.">
        <title>Chromosomal-level genome assembly of Melastoma candidum provides insights into trichome evolution.</title>
        <authorList>
            <person name="Zhong Y."/>
            <person name="Wu W."/>
            <person name="Sun C."/>
            <person name="Zou P."/>
            <person name="Liu Y."/>
            <person name="Dai S."/>
            <person name="Zhou R."/>
        </authorList>
    </citation>
    <scope>NUCLEOTIDE SEQUENCE [LARGE SCALE GENOMIC DNA]</scope>
</reference>
<accession>A0ACB9LMX7</accession>
<dbReference type="EMBL" id="CM042890">
    <property type="protein sequence ID" value="KAI4312591.1"/>
    <property type="molecule type" value="Genomic_DNA"/>
</dbReference>
<evidence type="ECO:0000313" key="2">
    <source>
        <dbReference type="Proteomes" id="UP001057402"/>
    </source>
</evidence>
<protein>
    <submittedName>
        <fullName evidence="1">Uncharacterized protein</fullName>
    </submittedName>
</protein>
<comment type="caution">
    <text evidence="1">The sequence shown here is derived from an EMBL/GenBank/DDBJ whole genome shotgun (WGS) entry which is preliminary data.</text>
</comment>
<dbReference type="Proteomes" id="UP001057402">
    <property type="component" value="Chromosome 11"/>
</dbReference>
<sequence>MLNRRSSTALFYQPPPSVPSLRHWSSGACVVRKAKKISEEDYINAIKSEIRKVVKLQEDLDIDVLVHGELEKNDMVEYFGEQLSGFAFTVNGWISMREAVDHFQ</sequence>
<evidence type="ECO:0000313" key="1">
    <source>
        <dbReference type="EMBL" id="KAI4312591.1"/>
    </source>
</evidence>
<keyword evidence="2" id="KW-1185">Reference proteome</keyword>
<name>A0ACB9LMX7_9MYRT</name>
<proteinExistence type="predicted"/>